<dbReference type="Pfam" id="PF01914">
    <property type="entry name" value="MarC"/>
    <property type="match status" value="1"/>
</dbReference>
<keyword evidence="4" id="KW-0997">Cell inner membrane</keyword>
<evidence type="ECO:0000256" key="5">
    <source>
        <dbReference type="ARBA" id="ARBA00022692"/>
    </source>
</evidence>
<feature type="transmembrane region" description="Helical" evidence="8">
    <location>
        <begin position="157"/>
        <end position="179"/>
    </location>
</feature>
<sequence>MFASVSEAFLLGFPALFSIVNPLAGAIIFNEVTAGRNHRDRLILARRVAVNSAAVILISLWAGSYILSFFGISLNALRLAGGLVVAARAYQMLTAPEAHEERKQAQAAQATAEAEVIPEDISSIAFFPLTLPFTTGPGTIAVAVALGTQHPASGAPLAAFFSGLSLAALAMALLIWIAYATADRLGALLGETGRRVVARLAAFILLGIGVQIMLSGAIPVLHQALHG</sequence>
<organism evidence="9 10">
    <name type="scientific">Acidiphilium acidophilum</name>
    <name type="common">Thiobacillus acidophilus</name>
    <dbReference type="NCBI Taxonomy" id="76588"/>
    <lineage>
        <taxon>Bacteria</taxon>
        <taxon>Pseudomonadati</taxon>
        <taxon>Pseudomonadota</taxon>
        <taxon>Alphaproteobacteria</taxon>
        <taxon>Acetobacterales</taxon>
        <taxon>Acidocellaceae</taxon>
        <taxon>Acidiphilium</taxon>
    </lineage>
</organism>
<evidence type="ECO:0000256" key="8">
    <source>
        <dbReference type="RuleBase" id="RU362048"/>
    </source>
</evidence>
<dbReference type="InterPro" id="IPR002771">
    <property type="entry name" value="Multi_antbiot-R_MarC"/>
</dbReference>
<keyword evidence="7 8" id="KW-0472">Membrane</keyword>
<protein>
    <recommendedName>
        <fullName evidence="8">UPF0056 membrane protein</fullName>
    </recommendedName>
</protein>
<evidence type="ECO:0000256" key="1">
    <source>
        <dbReference type="ARBA" id="ARBA00004429"/>
    </source>
</evidence>
<evidence type="ECO:0000256" key="3">
    <source>
        <dbReference type="ARBA" id="ARBA00022475"/>
    </source>
</evidence>
<feature type="transmembrane region" description="Helical" evidence="8">
    <location>
        <begin position="200"/>
        <end position="221"/>
    </location>
</feature>
<evidence type="ECO:0000256" key="6">
    <source>
        <dbReference type="ARBA" id="ARBA00022989"/>
    </source>
</evidence>
<proteinExistence type="inferred from homology"/>
<dbReference type="AlphaFoldDB" id="A0AAW9DRG7"/>
<feature type="transmembrane region" description="Helical" evidence="8">
    <location>
        <begin position="12"/>
        <end position="32"/>
    </location>
</feature>
<gene>
    <name evidence="9" type="ORF">SIL87_11995</name>
</gene>
<dbReference type="PANTHER" id="PTHR33508:SF2">
    <property type="entry name" value="UPF0056 INNER MEMBRANE PROTEIN MARC"/>
    <property type="match status" value="1"/>
</dbReference>
<dbReference type="GO" id="GO:0005886">
    <property type="term" value="C:plasma membrane"/>
    <property type="evidence" value="ECO:0007669"/>
    <property type="project" value="UniProtKB-SubCell"/>
</dbReference>
<feature type="transmembrane region" description="Helical" evidence="8">
    <location>
        <begin position="53"/>
        <end position="74"/>
    </location>
</feature>
<comment type="caution">
    <text evidence="8">Lacks conserved residue(s) required for the propagation of feature annotation.</text>
</comment>
<keyword evidence="6 8" id="KW-1133">Transmembrane helix</keyword>
<keyword evidence="3" id="KW-1003">Cell membrane</keyword>
<evidence type="ECO:0000313" key="10">
    <source>
        <dbReference type="Proteomes" id="UP001279553"/>
    </source>
</evidence>
<comment type="similarity">
    <text evidence="2 8">Belongs to the UPF0056 (MarC) family.</text>
</comment>
<dbReference type="PANTHER" id="PTHR33508">
    <property type="entry name" value="UPF0056 MEMBRANE PROTEIN YHCE"/>
    <property type="match status" value="1"/>
</dbReference>
<evidence type="ECO:0000256" key="7">
    <source>
        <dbReference type="ARBA" id="ARBA00023136"/>
    </source>
</evidence>
<keyword evidence="5 8" id="KW-0812">Transmembrane</keyword>
<evidence type="ECO:0000313" key="9">
    <source>
        <dbReference type="EMBL" id="MDX5931491.1"/>
    </source>
</evidence>
<evidence type="ECO:0000256" key="2">
    <source>
        <dbReference type="ARBA" id="ARBA00009784"/>
    </source>
</evidence>
<reference evidence="9 10" key="1">
    <citation type="submission" date="2023-11" db="EMBL/GenBank/DDBJ databases">
        <title>MicrobeMod: A computational toolkit for identifying prokaryotic methylation and restriction-modification with nanopore sequencing.</title>
        <authorList>
            <person name="Crits-Christoph A."/>
            <person name="Kang S.C."/>
            <person name="Lee H."/>
            <person name="Ostrov N."/>
        </authorList>
    </citation>
    <scope>NUCLEOTIDE SEQUENCE [LARGE SCALE GENOMIC DNA]</scope>
    <source>
        <strain evidence="9 10">DSMZ 700</strain>
    </source>
</reference>
<evidence type="ECO:0000256" key="4">
    <source>
        <dbReference type="ARBA" id="ARBA00022519"/>
    </source>
</evidence>
<accession>A0AAW9DRG7</accession>
<comment type="caution">
    <text evidence="9">The sequence shown here is derived from an EMBL/GenBank/DDBJ whole genome shotgun (WGS) entry which is preliminary data.</text>
</comment>
<dbReference type="NCBIfam" id="TIGR00427">
    <property type="entry name" value="NAAT family transporter"/>
    <property type="match status" value="1"/>
</dbReference>
<comment type="subcellular location">
    <subcellularLocation>
        <location evidence="1">Cell inner membrane</location>
        <topology evidence="1">Multi-pass membrane protein</topology>
    </subcellularLocation>
    <subcellularLocation>
        <location evidence="8">Cell membrane</location>
        <topology evidence="8">Multi-pass membrane protein</topology>
    </subcellularLocation>
</comment>
<keyword evidence="10" id="KW-1185">Reference proteome</keyword>
<dbReference type="Proteomes" id="UP001279553">
    <property type="component" value="Unassembled WGS sequence"/>
</dbReference>
<name>A0AAW9DRG7_ACIAO</name>
<dbReference type="EMBL" id="JAWXYB010000018">
    <property type="protein sequence ID" value="MDX5931491.1"/>
    <property type="molecule type" value="Genomic_DNA"/>
</dbReference>